<reference evidence="7 8" key="1">
    <citation type="submission" date="2016-11" db="EMBL/GenBank/DDBJ databases">
        <authorList>
            <person name="Jaros S."/>
            <person name="Januszkiewicz K."/>
            <person name="Wedrychowicz H."/>
        </authorList>
    </citation>
    <scope>NUCLEOTIDE SEQUENCE [LARGE SCALE GENOMIC DNA]</scope>
    <source>
        <strain evidence="7 8">IBRC-M 10683</strain>
    </source>
</reference>
<dbReference type="GO" id="GO:0006281">
    <property type="term" value="P:DNA repair"/>
    <property type="evidence" value="ECO:0007669"/>
    <property type="project" value="UniProtKB-KW"/>
</dbReference>
<dbReference type="RefSeq" id="WP_072889368.1">
    <property type="nucleotide sequence ID" value="NZ_FQVW01000011.1"/>
</dbReference>
<dbReference type="EMBL" id="FQVW01000011">
    <property type="protein sequence ID" value="SHF97822.1"/>
    <property type="molecule type" value="Genomic_DNA"/>
</dbReference>
<dbReference type="Gene3D" id="3.30.420.10">
    <property type="entry name" value="Ribonuclease H-like superfamily/Ribonuclease H"/>
    <property type="match status" value="1"/>
</dbReference>
<dbReference type="InterPro" id="IPR036397">
    <property type="entry name" value="RNaseH_sf"/>
</dbReference>
<dbReference type="Pfam" id="PF02075">
    <property type="entry name" value="RuvC"/>
    <property type="match status" value="1"/>
</dbReference>
<keyword evidence="6" id="KW-0234">DNA repair</keyword>
<sequence length="170" mass="20251">MTHLLSIDQSVTYCGYSIYEINNNNFELIKFGTLKLNTKLDYFERIISLECYLNELIEEYQIENSLIEDIQKHKGTSLITYKKLSSLLFFLQYYFYYQNIDCQIIHVNTWRSAYKKTFGLTQVNKEIVYQHLYKLLDKPTNFDNHMSDSIAMGISYCYKTLNLSNNDFNI</sequence>
<evidence type="ECO:0000256" key="3">
    <source>
        <dbReference type="ARBA" id="ARBA00022842"/>
    </source>
</evidence>
<accession>A0A1M5G306</accession>
<dbReference type="STRING" id="930117.SAMN05216225_101134"/>
<keyword evidence="5" id="KW-0233">DNA recombination</keyword>
<dbReference type="SUPFAM" id="SSF53098">
    <property type="entry name" value="Ribonuclease H-like"/>
    <property type="match status" value="1"/>
</dbReference>
<dbReference type="Proteomes" id="UP000183988">
    <property type="component" value="Unassembled WGS sequence"/>
</dbReference>
<evidence type="ECO:0000313" key="7">
    <source>
        <dbReference type="EMBL" id="SHF97822.1"/>
    </source>
</evidence>
<dbReference type="GO" id="GO:0003677">
    <property type="term" value="F:DNA binding"/>
    <property type="evidence" value="ECO:0007669"/>
    <property type="project" value="UniProtKB-KW"/>
</dbReference>
<comment type="similarity">
    <text evidence="1">Belongs to the RuvC family.</text>
</comment>
<evidence type="ECO:0000256" key="2">
    <source>
        <dbReference type="ARBA" id="ARBA00022763"/>
    </source>
</evidence>
<evidence type="ECO:0000256" key="1">
    <source>
        <dbReference type="ARBA" id="ARBA00009518"/>
    </source>
</evidence>
<protein>
    <submittedName>
        <fullName evidence="7">Crossover junction endodeoxyribonuclease RuvC</fullName>
    </submittedName>
</protein>
<evidence type="ECO:0000256" key="4">
    <source>
        <dbReference type="ARBA" id="ARBA00023125"/>
    </source>
</evidence>
<dbReference type="AlphaFoldDB" id="A0A1M5G306"/>
<evidence type="ECO:0000256" key="6">
    <source>
        <dbReference type="ARBA" id="ARBA00023204"/>
    </source>
</evidence>
<gene>
    <name evidence="7" type="ORF">SAMN05216225_101134</name>
</gene>
<evidence type="ECO:0000313" key="8">
    <source>
        <dbReference type="Proteomes" id="UP000183988"/>
    </source>
</evidence>
<dbReference type="GO" id="GO:0006310">
    <property type="term" value="P:DNA recombination"/>
    <property type="evidence" value="ECO:0007669"/>
    <property type="project" value="UniProtKB-KW"/>
</dbReference>
<dbReference type="GO" id="GO:0004520">
    <property type="term" value="F:DNA endonuclease activity"/>
    <property type="evidence" value="ECO:0007669"/>
    <property type="project" value="InterPro"/>
</dbReference>
<proteinExistence type="inferred from homology"/>
<keyword evidence="3" id="KW-0460">Magnesium</keyword>
<dbReference type="InterPro" id="IPR002176">
    <property type="entry name" value="X-over_junc_endoDNase_RuvC"/>
</dbReference>
<name>A0A1M5G306_9BACI</name>
<keyword evidence="8" id="KW-1185">Reference proteome</keyword>
<organism evidence="7 8">
    <name type="scientific">Ornithinibacillus halophilus</name>
    <dbReference type="NCBI Taxonomy" id="930117"/>
    <lineage>
        <taxon>Bacteria</taxon>
        <taxon>Bacillati</taxon>
        <taxon>Bacillota</taxon>
        <taxon>Bacilli</taxon>
        <taxon>Bacillales</taxon>
        <taxon>Bacillaceae</taxon>
        <taxon>Ornithinibacillus</taxon>
    </lineage>
</organism>
<evidence type="ECO:0000256" key="5">
    <source>
        <dbReference type="ARBA" id="ARBA00023172"/>
    </source>
</evidence>
<dbReference type="OrthoDB" id="2603544at2"/>
<keyword evidence="4" id="KW-0238">DNA-binding</keyword>
<keyword evidence="2" id="KW-0227">DNA damage</keyword>
<dbReference type="InterPro" id="IPR012337">
    <property type="entry name" value="RNaseH-like_sf"/>
</dbReference>